<comment type="caution">
    <text evidence="1">The sequence shown here is derived from an EMBL/GenBank/DDBJ whole genome shotgun (WGS) entry which is preliminary data.</text>
</comment>
<proteinExistence type="predicted"/>
<dbReference type="RefSeq" id="WP_002705723.1">
    <property type="nucleotide sequence ID" value="NZ_AGRW01000052.1"/>
</dbReference>
<name>H7EPS2_9SPIR</name>
<keyword evidence="3" id="KW-1185">Reference proteome</keyword>
<organism evidence="1 3">
    <name type="scientific">Treponema saccharophilum DSM 2985</name>
    <dbReference type="NCBI Taxonomy" id="907348"/>
    <lineage>
        <taxon>Bacteria</taxon>
        <taxon>Pseudomonadati</taxon>
        <taxon>Spirochaetota</taxon>
        <taxon>Spirochaetia</taxon>
        <taxon>Spirochaetales</taxon>
        <taxon>Treponemataceae</taxon>
        <taxon>Treponema</taxon>
    </lineage>
</organism>
<dbReference type="Proteomes" id="UP000003571">
    <property type="component" value="Unassembled WGS sequence"/>
</dbReference>
<gene>
    <name evidence="1" type="ORF">TresaDRAFT_0567</name>
    <name evidence="2" type="ORF">TresaDRAFT_0837</name>
</gene>
<protein>
    <submittedName>
        <fullName evidence="1">Uncharacterized protein</fullName>
    </submittedName>
</protein>
<sequence length="90" mass="10271">MIDLGKLEKDFEVDYSPEEGFKNLFIRRKVPNDLNAPLYLIFKGIPLTEAIAIAKDNGLKIQYCYDVDGNDDLELLDVCNQINKIIEGHL</sequence>
<evidence type="ECO:0000313" key="2">
    <source>
        <dbReference type="EMBL" id="EIC01012.1"/>
    </source>
</evidence>
<accession>H7EPS2</accession>
<dbReference type="EMBL" id="AGRW01000055">
    <property type="protein sequence ID" value="EIC00473.1"/>
    <property type="molecule type" value="Genomic_DNA"/>
</dbReference>
<dbReference type="EMBL" id="AGRW01000052">
    <property type="protein sequence ID" value="EIC01012.1"/>
    <property type="molecule type" value="Genomic_DNA"/>
</dbReference>
<evidence type="ECO:0000313" key="3">
    <source>
        <dbReference type="Proteomes" id="UP000003571"/>
    </source>
</evidence>
<evidence type="ECO:0000313" key="1">
    <source>
        <dbReference type="EMBL" id="EIC00473.1"/>
    </source>
</evidence>
<reference evidence="1 3" key="1">
    <citation type="submission" date="2011-09" db="EMBL/GenBank/DDBJ databases">
        <title>The draft genome of Treponema saccharophilum DSM 2985.</title>
        <authorList>
            <consortium name="US DOE Joint Genome Institute (JGI-PGF)"/>
            <person name="Lucas S."/>
            <person name="Copeland A."/>
            <person name="Lapidus A."/>
            <person name="Glavina del Rio T."/>
            <person name="Dalin E."/>
            <person name="Tice H."/>
            <person name="Bruce D."/>
            <person name="Goodwin L."/>
            <person name="Pitluck S."/>
            <person name="Peters L."/>
            <person name="Kyrpides N."/>
            <person name="Mavromatis K."/>
            <person name="Ivanova N."/>
            <person name="Markowitz V."/>
            <person name="Cheng J.-F."/>
            <person name="Hugenholtz P."/>
            <person name="Woyke T."/>
            <person name="Wu D."/>
            <person name="Gronow S."/>
            <person name="Wellnitz S."/>
            <person name="Brambilla E."/>
            <person name="Klenk H.-P."/>
            <person name="Eisen J.A."/>
        </authorList>
    </citation>
    <scope>NUCLEOTIDE SEQUENCE [LARGE SCALE GENOMIC DNA]</scope>
    <source>
        <strain evidence="1 3">DSM 2985</strain>
    </source>
</reference>
<dbReference type="AlphaFoldDB" id="H7EPS2"/>